<dbReference type="InterPro" id="IPR036236">
    <property type="entry name" value="Znf_C2H2_sf"/>
</dbReference>
<feature type="domain" description="C2H2-type" evidence="6">
    <location>
        <begin position="6"/>
        <end position="36"/>
    </location>
</feature>
<dbReference type="GO" id="GO:0000978">
    <property type="term" value="F:RNA polymerase II cis-regulatory region sequence-specific DNA binding"/>
    <property type="evidence" value="ECO:0007669"/>
    <property type="project" value="TreeGrafter"/>
</dbReference>
<comment type="caution">
    <text evidence="7">The sequence shown here is derived from an EMBL/GenBank/DDBJ whole genome shotgun (WGS) entry which is preliminary data.</text>
</comment>
<evidence type="ECO:0000256" key="3">
    <source>
        <dbReference type="ARBA" id="ARBA00022771"/>
    </source>
</evidence>
<keyword evidence="2" id="KW-0677">Repeat</keyword>
<dbReference type="InterPro" id="IPR013087">
    <property type="entry name" value="Znf_C2H2_type"/>
</dbReference>
<dbReference type="InterPro" id="IPR050329">
    <property type="entry name" value="GLI_C2H2-zinc-finger"/>
</dbReference>
<protein>
    <recommendedName>
        <fullName evidence="6">C2H2-type domain-containing protein</fullName>
    </recommendedName>
</protein>
<dbReference type="Gene3D" id="3.30.160.60">
    <property type="entry name" value="Classic Zinc Finger"/>
    <property type="match status" value="3"/>
</dbReference>
<evidence type="ECO:0000256" key="1">
    <source>
        <dbReference type="ARBA" id="ARBA00022723"/>
    </source>
</evidence>
<dbReference type="GO" id="GO:0045944">
    <property type="term" value="P:positive regulation of transcription by RNA polymerase II"/>
    <property type="evidence" value="ECO:0007669"/>
    <property type="project" value="UniProtKB-ARBA"/>
</dbReference>
<dbReference type="GO" id="GO:0008270">
    <property type="term" value="F:zinc ion binding"/>
    <property type="evidence" value="ECO:0007669"/>
    <property type="project" value="UniProtKB-KW"/>
</dbReference>
<sequence length="165" mass="18930">MTRKRITCDYDGCTRSYCSSFNLKRHIESAHFGLRKFKCPMCPRLLSSKQNLLDHQNIHTGAKPYHCEIPGCNLHFRQLSQYYLHKQLHNEVSNQLNKNFSKIDFNVGMLVKKLSSCPLETPYSSPLLLYTTCELPQISNITQIVKLPVPQALAVGLEVESIKFT</sequence>
<evidence type="ECO:0000313" key="8">
    <source>
        <dbReference type="Proteomes" id="UP000187209"/>
    </source>
</evidence>
<evidence type="ECO:0000256" key="2">
    <source>
        <dbReference type="ARBA" id="ARBA00022737"/>
    </source>
</evidence>
<feature type="domain" description="C2H2-type" evidence="6">
    <location>
        <begin position="37"/>
        <end position="64"/>
    </location>
</feature>
<dbReference type="AlphaFoldDB" id="A0A1R2C0Q6"/>
<evidence type="ECO:0000313" key="7">
    <source>
        <dbReference type="EMBL" id="OMJ82596.1"/>
    </source>
</evidence>
<evidence type="ECO:0000256" key="4">
    <source>
        <dbReference type="ARBA" id="ARBA00022833"/>
    </source>
</evidence>
<dbReference type="PROSITE" id="PS00028">
    <property type="entry name" value="ZINC_FINGER_C2H2_1"/>
    <property type="match status" value="3"/>
</dbReference>
<dbReference type="PANTHER" id="PTHR19818">
    <property type="entry name" value="ZINC FINGER PROTEIN ZIC AND GLI"/>
    <property type="match status" value="1"/>
</dbReference>
<dbReference type="PANTHER" id="PTHR19818:SF139">
    <property type="entry name" value="PAIR-RULE PROTEIN ODD-PAIRED"/>
    <property type="match status" value="1"/>
</dbReference>
<reference evidence="7 8" key="1">
    <citation type="submission" date="2016-11" db="EMBL/GenBank/DDBJ databases">
        <title>The macronuclear genome of Stentor coeruleus: a giant cell with tiny introns.</title>
        <authorList>
            <person name="Slabodnick M."/>
            <person name="Ruby J.G."/>
            <person name="Reiff S.B."/>
            <person name="Swart E.C."/>
            <person name="Gosai S."/>
            <person name="Prabakaran S."/>
            <person name="Witkowska E."/>
            <person name="Larue G.E."/>
            <person name="Fisher S."/>
            <person name="Freeman R.M."/>
            <person name="Gunawardena J."/>
            <person name="Chu W."/>
            <person name="Stover N.A."/>
            <person name="Gregory B.D."/>
            <person name="Nowacki M."/>
            <person name="Derisi J."/>
            <person name="Roy S.W."/>
            <person name="Marshall W.F."/>
            <person name="Sood P."/>
        </authorList>
    </citation>
    <scope>NUCLEOTIDE SEQUENCE [LARGE SCALE GENOMIC DNA]</scope>
    <source>
        <strain evidence="7">WM001</strain>
    </source>
</reference>
<keyword evidence="1" id="KW-0479">Metal-binding</keyword>
<dbReference type="Proteomes" id="UP000187209">
    <property type="component" value="Unassembled WGS sequence"/>
</dbReference>
<accession>A0A1R2C0Q6</accession>
<dbReference type="OrthoDB" id="372803at2759"/>
<keyword evidence="8" id="KW-1185">Reference proteome</keyword>
<dbReference type="EMBL" id="MPUH01000334">
    <property type="protein sequence ID" value="OMJ82596.1"/>
    <property type="molecule type" value="Genomic_DNA"/>
</dbReference>
<dbReference type="Pfam" id="PF00096">
    <property type="entry name" value="zf-C2H2"/>
    <property type="match status" value="2"/>
</dbReference>
<gene>
    <name evidence="7" type="ORF">SteCoe_16642</name>
</gene>
<dbReference type="SUPFAM" id="SSF57667">
    <property type="entry name" value="beta-beta-alpha zinc fingers"/>
    <property type="match status" value="2"/>
</dbReference>
<name>A0A1R2C0Q6_9CILI</name>
<keyword evidence="4" id="KW-0862">Zinc</keyword>
<dbReference type="PROSITE" id="PS50157">
    <property type="entry name" value="ZINC_FINGER_C2H2_2"/>
    <property type="match status" value="2"/>
</dbReference>
<dbReference type="SMART" id="SM00355">
    <property type="entry name" value="ZnF_C2H2"/>
    <property type="match status" value="3"/>
</dbReference>
<dbReference type="GO" id="GO:0000981">
    <property type="term" value="F:DNA-binding transcription factor activity, RNA polymerase II-specific"/>
    <property type="evidence" value="ECO:0007669"/>
    <property type="project" value="TreeGrafter"/>
</dbReference>
<proteinExistence type="predicted"/>
<evidence type="ECO:0000259" key="6">
    <source>
        <dbReference type="PROSITE" id="PS50157"/>
    </source>
</evidence>
<evidence type="ECO:0000256" key="5">
    <source>
        <dbReference type="PROSITE-ProRule" id="PRU00042"/>
    </source>
</evidence>
<dbReference type="GO" id="GO:0005634">
    <property type="term" value="C:nucleus"/>
    <property type="evidence" value="ECO:0007669"/>
    <property type="project" value="UniProtKB-ARBA"/>
</dbReference>
<keyword evidence="3 5" id="KW-0863">Zinc-finger</keyword>
<organism evidence="7 8">
    <name type="scientific">Stentor coeruleus</name>
    <dbReference type="NCBI Taxonomy" id="5963"/>
    <lineage>
        <taxon>Eukaryota</taxon>
        <taxon>Sar</taxon>
        <taxon>Alveolata</taxon>
        <taxon>Ciliophora</taxon>
        <taxon>Postciliodesmatophora</taxon>
        <taxon>Heterotrichea</taxon>
        <taxon>Heterotrichida</taxon>
        <taxon>Stentoridae</taxon>
        <taxon>Stentor</taxon>
    </lineage>
</organism>